<evidence type="ECO:0000313" key="1">
    <source>
        <dbReference type="EMBL" id="GMF30582.1"/>
    </source>
</evidence>
<dbReference type="Proteomes" id="UP001165083">
    <property type="component" value="Unassembled WGS sequence"/>
</dbReference>
<dbReference type="EMBL" id="BSXW01000848">
    <property type="protein sequence ID" value="GMF30582.1"/>
    <property type="molecule type" value="Genomic_DNA"/>
</dbReference>
<proteinExistence type="predicted"/>
<protein>
    <submittedName>
        <fullName evidence="1">Unnamed protein product</fullName>
    </submittedName>
</protein>
<comment type="caution">
    <text evidence="1">The sequence shown here is derived from an EMBL/GenBank/DDBJ whole genome shotgun (WGS) entry which is preliminary data.</text>
</comment>
<evidence type="ECO:0000313" key="2">
    <source>
        <dbReference type="Proteomes" id="UP001165083"/>
    </source>
</evidence>
<name>A0A9W6UBR9_9STRA</name>
<keyword evidence="2" id="KW-1185">Reference proteome</keyword>
<accession>A0A9W6UBR9</accession>
<sequence>MLRPVVVESTEDEAALVSLGDLDVFGESLDSAAVWSEYWSVLVGLRGVELSASIKGAALSGVPMKVAVRGGGHLVELTSGRLAPGDLFVVDVDEDGVPALEVIPRQSFASIFNGSLVLTFQSKVASMKTAEVTRPLRITWAATDVNEPTNGTANASQFFGPFSMQSTVLQNESVDVYSRQYVAIAIDRVRNNCSKTKLVFENIDFVLPEWSNWVLMHRTRENHSWAISGELRVANSSSIKDLEVMIAPRGIALQPVTLMVKVSLFDVFSGGHVMVQFMHRVKVVFDPRLLRAALNEEVVFEAEYQTLISLPADPAGIVASITKLSNETVWIVDTEVRGTEFNGIRNFTINGRNVTRRARRYSNEITLHLARKDILDGGSVKVAPAEGFSGVISLSFVYIFTEPISMMKMETEIKILLYWLPAPKEVDPVSMNLLGDEIHNITISGSILDELISTVFSDSAYRRDFLLYISSTPLNFSVQHDKSDTYQLVPDNRYFSGFANLTLKAVLQDKKIPPGETSTSHRQFGALPNVTLIVTVDLFIAPVATIPHLNATVVQATPVVGTAMVVSLNKISLQDLDGSEELSVELSTSVRSDVVAVFFNSQLLAPELAAANDADANGTNTTRYALPVPTATLVGIVDAEVILVALDPLFTARFSLSLSATSRELYYTDAAEANATVATAVSTSEVGWMPEPVVYYSRPLDLWVVGQEDTSIAVSLDSIRDRFVADFASDGVGDLSYGPCRLAWDPTRIEAVFVDSARVDPPSFPGVGFGSLAFAKDQSFAFGEAENVSVVPVQGYHGEATVTLSVDTYSSALDQVYVLAANVRVSVVPIAGARSFSSAPNGSAMIYMGFNRELDVAVSESGALSTSNNADAEIVSFRVDANGNEDAVALAQEPPFWMYRLPAAAGEHDMPWVSKGIFVLGEEAGSVSMNNTVTVLPPPDYVGSLPLSLQSVSVTSNLIPSQLAASDAVSDASGEEHAWLTVFSTSIVESLLPTQWNHAQAPAFAVMNTSSRVYEDELGVLWISELALSELDGLAPDVNLSLEVLLPESCSLSVTVNGSLVIPSRNETVDGTSYAVVQLPVESKAVYIAAGLEHWTHVEALLRASVYAFSSSNAMVIPVTLEFLTVAEQPELSVTMESTVISEGGVFHGDITVVPTKAELYYRVQVFYPSGYIAELADRNWTPDAEAGIVFAASNITQKWLSGTGGLTGQLLSYLSTVLGFGVSEPTTIPLSLVPVSKVSGNLSVDVVVVAFTVDVNPDIFASECFLQVSSNKDVLDCLPPDQWKSMVTMSQSLDLVIYPVAEAPRLIVTPAELSIAENNAVAVKVTNWTISDIDGSEEMYLRLRCENTAWRKVSVDGMVVHLVNDGNTSNTSSIEEAGIVSLTTFELLPLAVYQPDGRADLSVQLMPPMYFSGSVDCTLVAHAIDRSGAVVSEDTYETPLSVTVIAEATVPLVSIATTTFSAVEDGVVVCDAVVASLVDADGSEALFLVVELGEYEQYVTSITWRSDVAVVAFSTKADGTVPALVFADQASHAVAAGAGRVEMRGSVEIGLVAGYSGELHVSLSSVSIETAYLTSDEAVDGAVARASPIGLDVTVAPVADMPLLNATIAHATPVVGTAMVVSLNKISLQDLDGSEELSVELSTSVRSDVVARHW</sequence>
<dbReference type="OrthoDB" id="127393at2759"/>
<gene>
    <name evidence="1" type="ORF">Plil01_001305400</name>
</gene>
<reference evidence="1" key="1">
    <citation type="submission" date="2023-04" db="EMBL/GenBank/DDBJ databases">
        <title>Phytophthora lilii NBRC 32176.</title>
        <authorList>
            <person name="Ichikawa N."/>
            <person name="Sato H."/>
            <person name="Tonouchi N."/>
        </authorList>
    </citation>
    <scope>NUCLEOTIDE SEQUENCE</scope>
    <source>
        <strain evidence="1">NBRC 32176</strain>
    </source>
</reference>
<organism evidence="1 2">
    <name type="scientific">Phytophthora lilii</name>
    <dbReference type="NCBI Taxonomy" id="2077276"/>
    <lineage>
        <taxon>Eukaryota</taxon>
        <taxon>Sar</taxon>
        <taxon>Stramenopiles</taxon>
        <taxon>Oomycota</taxon>
        <taxon>Peronosporomycetes</taxon>
        <taxon>Peronosporales</taxon>
        <taxon>Peronosporaceae</taxon>
        <taxon>Phytophthora</taxon>
    </lineage>
</organism>